<evidence type="ECO:0008006" key="4">
    <source>
        <dbReference type="Google" id="ProtNLM"/>
    </source>
</evidence>
<accession>A0BCX9</accession>
<dbReference type="AlphaFoldDB" id="A0BCX9"/>
<reference evidence="2 3" key="1">
    <citation type="journal article" date="2006" name="Nature">
        <title>Global trends of whole-genome duplications revealed by the ciliate Paramecium tetraurelia.</title>
        <authorList>
            <consortium name="Genoscope"/>
            <person name="Aury J.-M."/>
            <person name="Jaillon O."/>
            <person name="Duret L."/>
            <person name="Noel B."/>
            <person name="Jubin C."/>
            <person name="Porcel B.M."/>
            <person name="Segurens B."/>
            <person name="Daubin V."/>
            <person name="Anthouard V."/>
            <person name="Aiach N."/>
            <person name="Arnaiz O."/>
            <person name="Billaut A."/>
            <person name="Beisson J."/>
            <person name="Blanc I."/>
            <person name="Bouhouche K."/>
            <person name="Camara F."/>
            <person name="Duharcourt S."/>
            <person name="Guigo R."/>
            <person name="Gogendeau D."/>
            <person name="Katinka M."/>
            <person name="Keller A.-M."/>
            <person name="Kissmehl R."/>
            <person name="Klotz C."/>
            <person name="Koll F."/>
            <person name="Le Moue A."/>
            <person name="Lepere C."/>
            <person name="Malinsky S."/>
            <person name="Nowacki M."/>
            <person name="Nowak J.K."/>
            <person name="Plattner H."/>
            <person name="Poulain J."/>
            <person name="Ruiz F."/>
            <person name="Serrano V."/>
            <person name="Zagulski M."/>
            <person name="Dessen P."/>
            <person name="Betermier M."/>
            <person name="Weissenbach J."/>
            <person name="Scarpelli C."/>
            <person name="Schachter V."/>
            <person name="Sperling L."/>
            <person name="Meyer E."/>
            <person name="Cohen J."/>
            <person name="Wincker P."/>
        </authorList>
    </citation>
    <scope>NUCLEOTIDE SEQUENCE [LARGE SCALE GENOMIC DNA]</scope>
    <source>
        <strain evidence="2 3">Stock d4-2</strain>
    </source>
</reference>
<dbReference type="GeneID" id="5009578"/>
<keyword evidence="3" id="KW-1185">Reference proteome</keyword>
<dbReference type="EMBL" id="CT867986">
    <property type="protein sequence ID" value="CAK56396.1"/>
    <property type="molecule type" value="Genomic_DNA"/>
</dbReference>
<dbReference type="Proteomes" id="UP000000600">
    <property type="component" value="Unassembled WGS sequence"/>
</dbReference>
<protein>
    <recommendedName>
        <fullName evidence="4">Transmembrane protein</fullName>
    </recommendedName>
</protein>
<dbReference type="OMA" id="KIEFTIY"/>
<evidence type="ECO:0000313" key="3">
    <source>
        <dbReference type="Proteomes" id="UP000000600"/>
    </source>
</evidence>
<evidence type="ECO:0000256" key="1">
    <source>
        <dbReference type="SAM" id="Phobius"/>
    </source>
</evidence>
<dbReference type="OrthoDB" id="301125at2759"/>
<sequence>MQAEFDVERPSYQQLNEETPKSTCLYYQDDPITLYNQFIRLYNQDINQVNGIRLEEMKSSKVVQFIHNYLRNFVGSFVLLIILFIPLLNIGFYILILFAAISLNQNYLIFRNNISKCQIDYIGLVLDPFGNMVENQDICVMMKKNYLVFKLDIKETEGLHFSKNVKEMIKNRSSGTGDNKIEFTIYNQNLKQDYYGFPNYRCSYLVWSLSGCLIIIAECTTSEIMFYVYQVNN</sequence>
<dbReference type="HOGENOM" id="CLU_1191865_0_0_1"/>
<dbReference type="eggNOG" id="ENOG502SSVK">
    <property type="taxonomic scope" value="Eukaryota"/>
</dbReference>
<feature type="transmembrane region" description="Helical" evidence="1">
    <location>
        <begin position="77"/>
        <end position="101"/>
    </location>
</feature>
<name>A0BCX9_PARTE</name>
<proteinExistence type="predicted"/>
<keyword evidence="1" id="KW-0472">Membrane</keyword>
<dbReference type="RefSeq" id="XP_001423794.1">
    <property type="nucleotide sequence ID" value="XM_001423757.1"/>
</dbReference>
<dbReference type="KEGG" id="ptm:GSPATT00004490001"/>
<dbReference type="InParanoid" id="A0BCX9"/>
<organism evidence="2 3">
    <name type="scientific">Paramecium tetraurelia</name>
    <dbReference type="NCBI Taxonomy" id="5888"/>
    <lineage>
        <taxon>Eukaryota</taxon>
        <taxon>Sar</taxon>
        <taxon>Alveolata</taxon>
        <taxon>Ciliophora</taxon>
        <taxon>Intramacronucleata</taxon>
        <taxon>Oligohymenophorea</taxon>
        <taxon>Peniculida</taxon>
        <taxon>Parameciidae</taxon>
        <taxon>Paramecium</taxon>
    </lineage>
</organism>
<keyword evidence="1" id="KW-0812">Transmembrane</keyword>
<evidence type="ECO:0000313" key="2">
    <source>
        <dbReference type="EMBL" id="CAK56396.1"/>
    </source>
</evidence>
<feature type="transmembrane region" description="Helical" evidence="1">
    <location>
        <begin position="204"/>
        <end position="229"/>
    </location>
</feature>
<gene>
    <name evidence="2" type="ORF">GSPATT00004490001</name>
</gene>
<keyword evidence="1" id="KW-1133">Transmembrane helix</keyword>